<evidence type="ECO:0000313" key="2">
    <source>
        <dbReference type="Proteomes" id="UP000789901"/>
    </source>
</evidence>
<sequence>MLIQDRNEKTKLGSDNLEENELGLNNFEKNELGLDANEVGLDDLEVNEVELDDLKANKVGLDDFETNDLEANEVKLDDLEASEVGLDNLEVNEVKLDFLEMNKVDNWIILEVLQYRQEYISKANFMSENSAIGDVFDGNWYKSLVASFYLQTLMICSNCIHGDINCLKRSKDHLLLNANLPLIQRVKKEDLMTSAVIPGPKLSKNFNTSCNYS</sequence>
<comment type="caution">
    <text evidence="1">The sequence shown here is derived from an EMBL/GenBank/DDBJ whole genome shotgun (WGS) entry which is preliminary data.</text>
</comment>
<evidence type="ECO:0000313" key="1">
    <source>
        <dbReference type="EMBL" id="CAG8683914.1"/>
    </source>
</evidence>
<reference evidence="1 2" key="1">
    <citation type="submission" date="2021-06" db="EMBL/GenBank/DDBJ databases">
        <authorList>
            <person name="Kallberg Y."/>
            <person name="Tangrot J."/>
            <person name="Rosling A."/>
        </authorList>
    </citation>
    <scope>NUCLEOTIDE SEQUENCE [LARGE SCALE GENOMIC DNA]</scope>
    <source>
        <strain evidence="1 2">120-4 pot B 10/14</strain>
    </source>
</reference>
<name>A0ABN7UX00_GIGMA</name>
<proteinExistence type="predicted"/>
<protein>
    <submittedName>
        <fullName evidence="1">45844_t:CDS:1</fullName>
    </submittedName>
</protein>
<organism evidence="1 2">
    <name type="scientific">Gigaspora margarita</name>
    <dbReference type="NCBI Taxonomy" id="4874"/>
    <lineage>
        <taxon>Eukaryota</taxon>
        <taxon>Fungi</taxon>
        <taxon>Fungi incertae sedis</taxon>
        <taxon>Mucoromycota</taxon>
        <taxon>Glomeromycotina</taxon>
        <taxon>Glomeromycetes</taxon>
        <taxon>Diversisporales</taxon>
        <taxon>Gigasporaceae</taxon>
        <taxon>Gigaspora</taxon>
    </lineage>
</organism>
<dbReference type="Proteomes" id="UP000789901">
    <property type="component" value="Unassembled WGS sequence"/>
</dbReference>
<dbReference type="EMBL" id="CAJVQB010006431">
    <property type="protein sequence ID" value="CAG8683914.1"/>
    <property type="molecule type" value="Genomic_DNA"/>
</dbReference>
<accession>A0ABN7UX00</accession>
<gene>
    <name evidence="1" type="ORF">GMARGA_LOCUS11134</name>
</gene>
<keyword evidence="2" id="KW-1185">Reference proteome</keyword>